<evidence type="ECO:0000256" key="16">
    <source>
        <dbReference type="ARBA" id="ARBA00073143"/>
    </source>
</evidence>
<dbReference type="FunFam" id="1.10.287.130:FF:000049">
    <property type="entry name" value="C4-dicarboxylate transport sensor protein DctB"/>
    <property type="match status" value="1"/>
</dbReference>
<evidence type="ECO:0000256" key="15">
    <source>
        <dbReference type="ARBA" id="ARBA00059004"/>
    </source>
</evidence>
<dbReference type="InterPro" id="IPR036097">
    <property type="entry name" value="HisK_dim/P_sf"/>
</dbReference>
<evidence type="ECO:0000256" key="5">
    <source>
        <dbReference type="ARBA" id="ARBA00022519"/>
    </source>
</evidence>
<evidence type="ECO:0000256" key="6">
    <source>
        <dbReference type="ARBA" id="ARBA00022553"/>
    </source>
</evidence>
<keyword evidence="9" id="KW-0547">Nucleotide-binding</keyword>
<keyword evidence="4" id="KW-1003">Cell membrane</keyword>
<dbReference type="Gene3D" id="3.30.450.20">
    <property type="entry name" value="PAS domain"/>
    <property type="match status" value="1"/>
</dbReference>
<dbReference type="GO" id="GO:0000155">
    <property type="term" value="F:phosphorelay sensor kinase activity"/>
    <property type="evidence" value="ECO:0007669"/>
    <property type="project" value="InterPro"/>
</dbReference>
<comment type="caution">
    <text evidence="20">The sequence shown here is derived from an EMBL/GenBank/DDBJ whole genome shotgun (WGS) entry which is preliminary data.</text>
</comment>
<reference evidence="21" key="1">
    <citation type="journal article" date="2019" name="Int. J. Syst. Evol. Microbiol.">
        <title>The Global Catalogue of Microorganisms (GCM) 10K type strain sequencing project: providing services to taxonomists for standard genome sequencing and annotation.</title>
        <authorList>
            <consortium name="The Broad Institute Genomics Platform"/>
            <consortium name="The Broad Institute Genome Sequencing Center for Infectious Disease"/>
            <person name="Wu L."/>
            <person name="Ma J."/>
        </authorList>
    </citation>
    <scope>NUCLEOTIDE SEQUENCE [LARGE SCALE GENOMIC DNA]</scope>
    <source>
        <strain evidence="21">CGMCC 1.12664</strain>
    </source>
</reference>
<evidence type="ECO:0000256" key="14">
    <source>
        <dbReference type="ARBA" id="ARBA00023136"/>
    </source>
</evidence>
<dbReference type="InterPro" id="IPR003661">
    <property type="entry name" value="HisK_dim/P_dom"/>
</dbReference>
<evidence type="ECO:0000256" key="1">
    <source>
        <dbReference type="ARBA" id="ARBA00000085"/>
    </source>
</evidence>
<dbReference type="InterPro" id="IPR036890">
    <property type="entry name" value="HATPase_C_sf"/>
</dbReference>
<keyword evidence="10 20" id="KW-0418">Kinase</keyword>
<dbReference type="Pfam" id="PF00512">
    <property type="entry name" value="HisKA"/>
    <property type="match status" value="1"/>
</dbReference>
<accession>A0A917EBB2</accession>
<evidence type="ECO:0000256" key="12">
    <source>
        <dbReference type="ARBA" id="ARBA00022989"/>
    </source>
</evidence>
<dbReference type="Gene3D" id="3.30.565.10">
    <property type="entry name" value="Histidine kinase-like ATPase, C-terminal domain"/>
    <property type="match status" value="1"/>
</dbReference>
<dbReference type="SMART" id="SM00388">
    <property type="entry name" value="HisKA"/>
    <property type="match status" value="1"/>
</dbReference>
<keyword evidence="13" id="KW-0902">Two-component regulatory system</keyword>
<keyword evidence="12 18" id="KW-1133">Transmembrane helix</keyword>
<dbReference type="SMART" id="SM00387">
    <property type="entry name" value="HATPase_c"/>
    <property type="match status" value="1"/>
</dbReference>
<feature type="transmembrane region" description="Helical" evidence="18">
    <location>
        <begin position="291"/>
        <end position="310"/>
    </location>
</feature>
<dbReference type="PANTHER" id="PTHR43065">
    <property type="entry name" value="SENSOR HISTIDINE KINASE"/>
    <property type="match status" value="1"/>
</dbReference>
<gene>
    <name evidence="20" type="ORF">GCM10011360_06940</name>
</gene>
<comment type="function">
    <text evidence="15">Member of the two-component regulatory system DctB/DctD involved in the transport of C4-dicarboxylates. DctB functions as a membrane-associated protein kinase that phosphorylates DctD in response to environmental signals.</text>
</comment>
<dbReference type="InterPro" id="IPR004358">
    <property type="entry name" value="Sig_transdc_His_kin-like_C"/>
</dbReference>
<feature type="domain" description="Histidine kinase" evidence="19">
    <location>
        <begin position="378"/>
        <end position="590"/>
    </location>
</feature>
<dbReference type="PRINTS" id="PR00344">
    <property type="entry name" value="BCTRLSENSOR"/>
</dbReference>
<evidence type="ECO:0000256" key="4">
    <source>
        <dbReference type="ARBA" id="ARBA00022475"/>
    </source>
</evidence>
<dbReference type="Pfam" id="PF02518">
    <property type="entry name" value="HATPase_c"/>
    <property type="match status" value="1"/>
</dbReference>
<dbReference type="AlphaFoldDB" id="A0A917EBB2"/>
<proteinExistence type="predicted"/>
<keyword evidence="6" id="KW-0597">Phosphoprotein</keyword>
<dbReference type="PIRSF" id="PIRSF036431">
    <property type="entry name" value="STHK_DctB"/>
    <property type="match status" value="1"/>
</dbReference>
<evidence type="ECO:0000259" key="19">
    <source>
        <dbReference type="PROSITE" id="PS50109"/>
    </source>
</evidence>
<dbReference type="SUPFAM" id="SSF55874">
    <property type="entry name" value="ATPase domain of HSP90 chaperone/DNA topoisomerase II/histidine kinase"/>
    <property type="match status" value="1"/>
</dbReference>
<evidence type="ECO:0000313" key="20">
    <source>
        <dbReference type="EMBL" id="GGE20891.1"/>
    </source>
</evidence>
<comment type="catalytic activity">
    <reaction evidence="1">
        <text>ATP + protein L-histidine = ADP + protein N-phospho-L-histidine.</text>
        <dbReference type="EC" id="2.7.13.3"/>
    </reaction>
</comment>
<organism evidence="20 21">
    <name type="scientific">Primorskyibacter flagellatus</name>
    <dbReference type="NCBI Taxonomy" id="1387277"/>
    <lineage>
        <taxon>Bacteria</taxon>
        <taxon>Pseudomonadati</taxon>
        <taxon>Pseudomonadota</taxon>
        <taxon>Alphaproteobacteria</taxon>
        <taxon>Rhodobacterales</taxon>
        <taxon>Roseobacteraceae</taxon>
        <taxon>Primorskyibacter</taxon>
    </lineage>
</organism>
<keyword evidence="14 18" id="KW-0472">Membrane</keyword>
<dbReference type="RefSeq" id="WP_188476279.1">
    <property type="nucleotide sequence ID" value="NZ_BMFJ01000001.1"/>
</dbReference>
<evidence type="ECO:0000256" key="10">
    <source>
        <dbReference type="ARBA" id="ARBA00022777"/>
    </source>
</evidence>
<comment type="subcellular location">
    <subcellularLocation>
        <location evidence="2">Cell inner membrane</location>
        <topology evidence="2">Multi-pass membrane protein</topology>
    </subcellularLocation>
</comment>
<sequence length="596" mass="63920">MTRGFGRRAAVIMLYLLLTLALAWGVLHVGFARALVPLRERGLSDLALTADRLTGRLQRYQDLAVLMSSHPDLAVLTEPGGAGAEARARADRLLLSAADRTTALNLTFLAADGRVLADADRLTLPETEMAALRSGPIFRRALDGALGTGSALLTAVPGEPERRSYLFAAPSFDPGGGVRGVLVVAVDMDHVELAWRGQRPAVYFTDAGGRVFVTNRSELLFWREGAEGFRPPDAPPVPVARRTVGGMEIWRADLGAYVPDPALRLVQDLPQVGMQATALIDISTAQRLARLQAAVAALVMLSFGAVIFWATERRRVLARANAQLESRVAARTAELSGANMMLRREVAERQEAEAALKKAQAELVQAGKLSALGQMSAGLAHELNQPLMAIHQFAENGALFLSRDRPEKAAGNLTRISELSARMGRIIRNLRAFARQESEPARRVDLSQVIATALEMTEARLSKEGVVVALDLPEVPVMAMAGEVRLAQVLVNLITNAADAMAGREERVLRLTLTARPRPTIRVADTGAGIAQPERIFDPYYTTKEAGAAEGMGLGLSISYGMVQSFGGAIRGANLPGGGAEFVVELEPVPEEMAAE</sequence>
<keyword evidence="17" id="KW-0175">Coiled coil</keyword>
<dbReference type="PANTHER" id="PTHR43065:SF46">
    <property type="entry name" value="C4-DICARBOXYLATE TRANSPORT SENSOR PROTEIN DCTB"/>
    <property type="match status" value="1"/>
</dbReference>
<dbReference type="GO" id="GO:0005524">
    <property type="term" value="F:ATP binding"/>
    <property type="evidence" value="ECO:0007669"/>
    <property type="project" value="UniProtKB-KW"/>
</dbReference>
<keyword evidence="21" id="KW-1185">Reference proteome</keyword>
<evidence type="ECO:0000256" key="7">
    <source>
        <dbReference type="ARBA" id="ARBA00022679"/>
    </source>
</evidence>
<protein>
    <recommendedName>
        <fullName evidence="16">C4-dicarboxylate transport sensor protein DctB</fullName>
        <ecNumber evidence="3">2.7.13.3</ecNumber>
    </recommendedName>
</protein>
<evidence type="ECO:0000256" key="18">
    <source>
        <dbReference type="SAM" id="Phobius"/>
    </source>
</evidence>
<keyword evidence="8 18" id="KW-0812">Transmembrane</keyword>
<evidence type="ECO:0000256" key="2">
    <source>
        <dbReference type="ARBA" id="ARBA00004429"/>
    </source>
</evidence>
<feature type="coiled-coil region" evidence="17">
    <location>
        <begin position="342"/>
        <end position="369"/>
    </location>
</feature>
<keyword evidence="7" id="KW-0808">Transferase</keyword>
<dbReference type="InterPro" id="IPR005467">
    <property type="entry name" value="His_kinase_dom"/>
</dbReference>
<evidence type="ECO:0000313" key="21">
    <source>
        <dbReference type="Proteomes" id="UP000612855"/>
    </source>
</evidence>
<evidence type="ECO:0000256" key="9">
    <source>
        <dbReference type="ARBA" id="ARBA00022741"/>
    </source>
</evidence>
<evidence type="ECO:0000256" key="8">
    <source>
        <dbReference type="ARBA" id="ARBA00022692"/>
    </source>
</evidence>
<name>A0A917EBB2_9RHOB</name>
<dbReference type="Proteomes" id="UP000612855">
    <property type="component" value="Unassembled WGS sequence"/>
</dbReference>
<evidence type="ECO:0000256" key="11">
    <source>
        <dbReference type="ARBA" id="ARBA00022840"/>
    </source>
</evidence>
<dbReference type="InterPro" id="IPR003594">
    <property type="entry name" value="HATPase_dom"/>
</dbReference>
<keyword evidence="5" id="KW-0997">Cell inner membrane</keyword>
<evidence type="ECO:0000256" key="13">
    <source>
        <dbReference type="ARBA" id="ARBA00023012"/>
    </source>
</evidence>
<keyword evidence="11" id="KW-0067">ATP-binding</keyword>
<dbReference type="Gene3D" id="1.10.287.130">
    <property type="match status" value="1"/>
</dbReference>
<evidence type="ECO:0000256" key="17">
    <source>
        <dbReference type="SAM" id="Coils"/>
    </source>
</evidence>
<dbReference type="InterPro" id="IPR017055">
    <property type="entry name" value="Sig_transdc_His_kinase_DctB"/>
</dbReference>
<dbReference type="CDD" id="cd00082">
    <property type="entry name" value="HisKA"/>
    <property type="match status" value="1"/>
</dbReference>
<dbReference type="GO" id="GO:0005886">
    <property type="term" value="C:plasma membrane"/>
    <property type="evidence" value="ECO:0007669"/>
    <property type="project" value="UniProtKB-SubCell"/>
</dbReference>
<evidence type="ECO:0000256" key="3">
    <source>
        <dbReference type="ARBA" id="ARBA00012438"/>
    </source>
</evidence>
<dbReference type="PROSITE" id="PS50109">
    <property type="entry name" value="HIS_KIN"/>
    <property type="match status" value="1"/>
</dbReference>
<dbReference type="SUPFAM" id="SSF47384">
    <property type="entry name" value="Homodimeric domain of signal transducing histidine kinase"/>
    <property type="match status" value="1"/>
</dbReference>
<dbReference type="EMBL" id="BMFJ01000001">
    <property type="protein sequence ID" value="GGE20891.1"/>
    <property type="molecule type" value="Genomic_DNA"/>
</dbReference>
<dbReference type="EC" id="2.7.13.3" evidence="3"/>